<dbReference type="Proteomes" id="UP000031014">
    <property type="component" value="Unassembled WGS sequence"/>
</dbReference>
<evidence type="ECO:0000313" key="1">
    <source>
        <dbReference type="EMBL" id="GAM12642.1"/>
    </source>
</evidence>
<evidence type="ECO:0000313" key="2">
    <source>
        <dbReference type="Proteomes" id="UP000031014"/>
    </source>
</evidence>
<dbReference type="RefSeq" id="WP_041964575.1">
    <property type="nucleotide sequence ID" value="NZ_BASE01000017.1"/>
</dbReference>
<dbReference type="STRING" id="1321606.SAMD00020551_0777"/>
<dbReference type="EMBL" id="BASE01000017">
    <property type="protein sequence ID" value="GAM12642.1"/>
    <property type="molecule type" value="Genomic_DNA"/>
</dbReference>
<accession>A0A0A8X0T2</accession>
<gene>
    <name evidence="1" type="ORF">SAMD00020551_0777</name>
</gene>
<comment type="caution">
    <text evidence="1">The sequence shown here is derived from an EMBL/GenBank/DDBJ whole genome shotgun (WGS) entry which is preliminary data.</text>
</comment>
<name>A0A0A8X0T2_MESS1</name>
<keyword evidence="2" id="KW-1185">Reference proteome</keyword>
<dbReference type="AlphaFoldDB" id="A0A0A8X0T2"/>
<sequence length="63" mass="7092">MDPKVRSKINRIAAEANAIARELEDISNGLSHEFKGIGSVKAASGLRRSAEKYRYVSYKLRRI</sequence>
<reference evidence="1 2" key="1">
    <citation type="submission" date="2013-06" db="EMBL/GenBank/DDBJ databases">
        <title>Whole genome shotgun sequence of Bacillus selenatarsenatis SF-1.</title>
        <authorList>
            <person name="Kuroda M."/>
            <person name="Sei K."/>
            <person name="Yamashita M."/>
            <person name="Ike M."/>
        </authorList>
    </citation>
    <scope>NUCLEOTIDE SEQUENCE [LARGE SCALE GENOMIC DNA]</scope>
    <source>
        <strain evidence="1 2">SF-1</strain>
    </source>
</reference>
<protein>
    <submittedName>
        <fullName evidence="1">Uncharacterized protein</fullName>
    </submittedName>
</protein>
<proteinExistence type="predicted"/>
<dbReference type="OrthoDB" id="2925274at2"/>
<organism evidence="1 2">
    <name type="scientific">Mesobacillus selenatarsenatis (strain DSM 18680 / JCM 14380 / FERM P-15431 / SF-1)</name>
    <dbReference type="NCBI Taxonomy" id="1321606"/>
    <lineage>
        <taxon>Bacteria</taxon>
        <taxon>Bacillati</taxon>
        <taxon>Bacillota</taxon>
        <taxon>Bacilli</taxon>
        <taxon>Bacillales</taxon>
        <taxon>Bacillaceae</taxon>
        <taxon>Mesobacillus</taxon>
    </lineage>
</organism>